<feature type="transmembrane region" description="Helical" evidence="1">
    <location>
        <begin position="58"/>
        <end position="76"/>
    </location>
</feature>
<sequence>MAELATAAATFINGTAFGALAFVGAVDAPMLLRLRTTRNGRVTVANLFPIWWPLGRTFMAPLGVSGIVVNGIAYYVSRSPVRVWWLFPAAMHIATIAWTAGIMSAPIKALRFGKENSVEDERHTAANEQNIKKFSYLHYPRIFFGAISFLVSLALQSNLLA</sequence>
<keyword evidence="1" id="KW-1133">Transmembrane helix</keyword>
<organism evidence="2 3">
    <name type="scientific">Physocladia obscura</name>
    <dbReference type="NCBI Taxonomy" id="109957"/>
    <lineage>
        <taxon>Eukaryota</taxon>
        <taxon>Fungi</taxon>
        <taxon>Fungi incertae sedis</taxon>
        <taxon>Chytridiomycota</taxon>
        <taxon>Chytridiomycota incertae sedis</taxon>
        <taxon>Chytridiomycetes</taxon>
        <taxon>Chytridiales</taxon>
        <taxon>Chytriomycetaceae</taxon>
        <taxon>Physocladia</taxon>
    </lineage>
</organism>
<feature type="transmembrane region" description="Helical" evidence="1">
    <location>
        <begin position="142"/>
        <end position="160"/>
    </location>
</feature>
<keyword evidence="1" id="KW-0812">Transmembrane</keyword>
<dbReference type="EMBL" id="JADGJH010002612">
    <property type="protein sequence ID" value="KAJ3096298.1"/>
    <property type="molecule type" value="Genomic_DNA"/>
</dbReference>
<accession>A0AAD5STJ6</accession>
<keyword evidence="1" id="KW-0472">Membrane</keyword>
<evidence type="ECO:0000313" key="3">
    <source>
        <dbReference type="Proteomes" id="UP001211907"/>
    </source>
</evidence>
<comment type="caution">
    <text evidence="2">The sequence shown here is derived from an EMBL/GenBank/DDBJ whole genome shotgun (WGS) entry which is preliminary data.</text>
</comment>
<reference evidence="2" key="1">
    <citation type="submission" date="2020-05" db="EMBL/GenBank/DDBJ databases">
        <title>Phylogenomic resolution of chytrid fungi.</title>
        <authorList>
            <person name="Stajich J.E."/>
            <person name="Amses K."/>
            <person name="Simmons R."/>
            <person name="Seto K."/>
            <person name="Myers J."/>
            <person name="Bonds A."/>
            <person name="Quandt C.A."/>
            <person name="Barry K."/>
            <person name="Liu P."/>
            <person name="Grigoriev I."/>
            <person name="Longcore J.E."/>
            <person name="James T.Y."/>
        </authorList>
    </citation>
    <scope>NUCLEOTIDE SEQUENCE</scope>
    <source>
        <strain evidence="2">JEL0513</strain>
    </source>
</reference>
<evidence type="ECO:0000256" key="1">
    <source>
        <dbReference type="SAM" id="Phobius"/>
    </source>
</evidence>
<proteinExistence type="predicted"/>
<gene>
    <name evidence="2" type="ORF">HK100_005601</name>
</gene>
<name>A0AAD5STJ6_9FUNG</name>
<dbReference type="Proteomes" id="UP001211907">
    <property type="component" value="Unassembled WGS sequence"/>
</dbReference>
<protein>
    <submittedName>
        <fullName evidence="2">Uncharacterized protein</fullName>
    </submittedName>
</protein>
<evidence type="ECO:0000313" key="2">
    <source>
        <dbReference type="EMBL" id="KAJ3096298.1"/>
    </source>
</evidence>
<keyword evidence="3" id="KW-1185">Reference proteome</keyword>
<dbReference type="AlphaFoldDB" id="A0AAD5STJ6"/>
<feature type="transmembrane region" description="Helical" evidence="1">
    <location>
        <begin position="83"/>
        <end position="107"/>
    </location>
</feature>